<reference evidence="4 5" key="1">
    <citation type="submission" date="2023-05" db="EMBL/GenBank/DDBJ databases">
        <title>B98-5 Cell Line De Novo Hybrid Assembly: An Optical Mapping Approach.</title>
        <authorList>
            <person name="Kananen K."/>
            <person name="Auerbach J.A."/>
            <person name="Kautto E."/>
            <person name="Blachly J.S."/>
        </authorList>
    </citation>
    <scope>NUCLEOTIDE SEQUENCE [LARGE SCALE GENOMIC DNA]</scope>
    <source>
        <strain evidence="4">B95-8</strain>
        <tissue evidence="4">Cell line</tissue>
    </source>
</reference>
<keyword evidence="1" id="KW-0175">Coiled coil</keyword>
<evidence type="ECO:0000313" key="5">
    <source>
        <dbReference type="Proteomes" id="UP001266305"/>
    </source>
</evidence>
<keyword evidence="5" id="KW-1185">Reference proteome</keyword>
<feature type="chain" id="PRO_5046188833" evidence="3">
    <location>
        <begin position="24"/>
        <end position="512"/>
    </location>
</feature>
<feature type="compositionally biased region" description="Low complexity" evidence="2">
    <location>
        <begin position="78"/>
        <end position="89"/>
    </location>
</feature>
<evidence type="ECO:0000256" key="2">
    <source>
        <dbReference type="SAM" id="MobiDB-lite"/>
    </source>
</evidence>
<keyword evidence="3" id="KW-0732">Signal</keyword>
<dbReference type="Proteomes" id="UP001266305">
    <property type="component" value="Unassembled WGS sequence"/>
</dbReference>
<comment type="caution">
    <text evidence="4">The sequence shown here is derived from an EMBL/GenBank/DDBJ whole genome shotgun (WGS) entry which is preliminary data.</text>
</comment>
<feature type="region of interest" description="Disordered" evidence="2">
    <location>
        <begin position="44"/>
        <end position="123"/>
    </location>
</feature>
<sequence length="512" mass="54196">MYAFYSLLIYIFYSLFRRDGGAAAAADPGDPAQVTGAGRAACRLRRPPYPHAEVPRGGGGGGRGARGRAKDPRLRSCAASADLDPDPLARFAEGRARRLPSASSARARKSRGHRRPDLPAPELWTELTGLAGTSESEDGSEGGAEGRAAAVSLEEALLRLAEFLSVQLGAEESCGSPADLGQVSAARGLRAPAVCAGLPGPHSPAPILVSSAVRRGAPTVDSDQPTLGPSGMASEPQGEAGPAPGDSASFSGSTSQEESPSRLGAVPGEPPGDEAQGQQSLQLEEDHRAWQRLEQLILGQLEELKQQLEQQEEELGRLRLGVGATDSEKRVQHLTLENEALKQSLSLTRDLLLHWGPGPPTRASQEEAEALVELQGRLQEAQDTTEALRAQLGVQEVQLQGLQGALQQLQQETEQNCRRELQQMHGQLAGLRARMASLRQGCGDLRGLVSTFTQSCQGSLSEARGQVRCPGPWGHCHLEGLALSSLRGSKGPQPDAQDGFQSSKEISVCYVA</sequence>
<feature type="region of interest" description="Disordered" evidence="2">
    <location>
        <begin position="217"/>
        <end position="282"/>
    </location>
</feature>
<organism evidence="4 5">
    <name type="scientific">Saguinus oedipus</name>
    <name type="common">Cotton-top tamarin</name>
    <name type="synonym">Oedipomidas oedipus</name>
    <dbReference type="NCBI Taxonomy" id="9490"/>
    <lineage>
        <taxon>Eukaryota</taxon>
        <taxon>Metazoa</taxon>
        <taxon>Chordata</taxon>
        <taxon>Craniata</taxon>
        <taxon>Vertebrata</taxon>
        <taxon>Euteleostomi</taxon>
        <taxon>Mammalia</taxon>
        <taxon>Eutheria</taxon>
        <taxon>Euarchontoglires</taxon>
        <taxon>Primates</taxon>
        <taxon>Haplorrhini</taxon>
        <taxon>Platyrrhini</taxon>
        <taxon>Cebidae</taxon>
        <taxon>Callitrichinae</taxon>
        <taxon>Saguinus</taxon>
    </lineage>
</organism>
<evidence type="ECO:0000313" key="4">
    <source>
        <dbReference type="EMBL" id="KAK2095261.1"/>
    </source>
</evidence>
<evidence type="ECO:0000256" key="1">
    <source>
        <dbReference type="SAM" id="Coils"/>
    </source>
</evidence>
<gene>
    <name evidence="4" type="primary">KIFC2</name>
    <name evidence="4" type="ORF">P7K49_026677</name>
</gene>
<dbReference type="EMBL" id="JASSZA010000013">
    <property type="protein sequence ID" value="KAK2095261.1"/>
    <property type="molecule type" value="Genomic_DNA"/>
</dbReference>
<accession>A0ABQ9UDZ2</accession>
<feature type="signal peptide" evidence="3">
    <location>
        <begin position="1"/>
        <end position="23"/>
    </location>
</feature>
<feature type="compositionally biased region" description="Polar residues" evidence="2">
    <location>
        <begin position="248"/>
        <end position="258"/>
    </location>
</feature>
<proteinExistence type="predicted"/>
<name>A0ABQ9UDZ2_SAGOE</name>
<evidence type="ECO:0000256" key="3">
    <source>
        <dbReference type="SAM" id="SignalP"/>
    </source>
</evidence>
<feature type="coiled-coil region" evidence="1">
    <location>
        <begin position="294"/>
        <end position="412"/>
    </location>
</feature>
<protein>
    <submittedName>
        <fullName evidence="4">Kinesin-like protein kifc2</fullName>
    </submittedName>
</protein>